<dbReference type="SUPFAM" id="SSF54523">
    <property type="entry name" value="Pili subunits"/>
    <property type="match status" value="1"/>
</dbReference>
<sequence length="146" mass="15681">MECRKFGKASTSQSSAFTLIEVLVVISIIGLLIALLLPAIQSARESARRLQCVTNLRTMGIAMHGYASQTGVLPRGEKAYSIQTTLLPLLEQTATYNSINFCNYSSDLKAMAANQTVEKTRIAVYLCPSDSSQIRLGGSNYGGIGA</sequence>
<keyword evidence="1" id="KW-0812">Transmembrane</keyword>
<dbReference type="AlphaFoldDB" id="A0AAU7CJ96"/>
<name>A0AAU7CJ96_9BACT</name>
<protein>
    <submittedName>
        <fullName evidence="3">DUF1559 domain-containing protein</fullName>
    </submittedName>
</protein>
<proteinExistence type="predicted"/>
<dbReference type="Pfam" id="PF07963">
    <property type="entry name" value="N_methyl"/>
    <property type="match status" value="1"/>
</dbReference>
<keyword evidence="1" id="KW-1133">Transmembrane helix</keyword>
<dbReference type="RefSeq" id="WP_406697805.1">
    <property type="nucleotide sequence ID" value="NZ_CP155447.1"/>
</dbReference>
<dbReference type="InterPro" id="IPR045584">
    <property type="entry name" value="Pilin-like"/>
</dbReference>
<dbReference type="InterPro" id="IPR011453">
    <property type="entry name" value="DUF1559"/>
</dbReference>
<dbReference type="NCBIfam" id="TIGR02532">
    <property type="entry name" value="IV_pilin_GFxxxE"/>
    <property type="match status" value="1"/>
</dbReference>
<organism evidence="3">
    <name type="scientific">Singulisphaera sp. Ch08</name>
    <dbReference type="NCBI Taxonomy" id="3120278"/>
    <lineage>
        <taxon>Bacteria</taxon>
        <taxon>Pseudomonadati</taxon>
        <taxon>Planctomycetota</taxon>
        <taxon>Planctomycetia</taxon>
        <taxon>Isosphaerales</taxon>
        <taxon>Isosphaeraceae</taxon>
        <taxon>Singulisphaera</taxon>
    </lineage>
</organism>
<evidence type="ECO:0000259" key="2">
    <source>
        <dbReference type="Pfam" id="PF07596"/>
    </source>
</evidence>
<reference evidence="3" key="1">
    <citation type="submission" date="2024-05" db="EMBL/GenBank/DDBJ databases">
        <title>Planctomycetes of the genus Singulisphaera possess chitinolytic capabilities.</title>
        <authorList>
            <person name="Ivanova A."/>
        </authorList>
    </citation>
    <scope>NUCLEOTIDE SEQUENCE</scope>
    <source>
        <strain evidence="3">Ch08T</strain>
    </source>
</reference>
<dbReference type="InterPro" id="IPR012902">
    <property type="entry name" value="N_methyl_site"/>
</dbReference>
<evidence type="ECO:0000256" key="1">
    <source>
        <dbReference type="SAM" id="Phobius"/>
    </source>
</evidence>
<evidence type="ECO:0000313" key="3">
    <source>
        <dbReference type="EMBL" id="XBH04997.1"/>
    </source>
</evidence>
<dbReference type="Pfam" id="PF07596">
    <property type="entry name" value="SBP_bac_10"/>
    <property type="match status" value="1"/>
</dbReference>
<feature type="transmembrane region" description="Helical" evidence="1">
    <location>
        <begin position="16"/>
        <end position="40"/>
    </location>
</feature>
<accession>A0AAU7CJ96</accession>
<dbReference type="PANTHER" id="PTHR30093:SF2">
    <property type="entry name" value="TYPE II SECRETION SYSTEM PROTEIN H"/>
    <property type="match status" value="1"/>
</dbReference>
<gene>
    <name evidence="3" type="ORF">V5E97_02955</name>
</gene>
<dbReference type="EMBL" id="CP155447">
    <property type="protein sequence ID" value="XBH04997.1"/>
    <property type="molecule type" value="Genomic_DNA"/>
</dbReference>
<dbReference type="Gene3D" id="3.30.700.10">
    <property type="entry name" value="Glycoprotein, Type 4 Pilin"/>
    <property type="match status" value="1"/>
</dbReference>
<dbReference type="PANTHER" id="PTHR30093">
    <property type="entry name" value="GENERAL SECRETION PATHWAY PROTEIN G"/>
    <property type="match status" value="1"/>
</dbReference>
<feature type="domain" description="DUF1559" evidence="2">
    <location>
        <begin position="41"/>
        <end position="131"/>
    </location>
</feature>
<keyword evidence="1" id="KW-0472">Membrane</keyword>